<dbReference type="InterPro" id="IPR013780">
    <property type="entry name" value="Glyco_hydro_b"/>
</dbReference>
<dbReference type="Pfam" id="PF00128">
    <property type="entry name" value="Alpha-amylase"/>
    <property type="match status" value="1"/>
</dbReference>
<reference evidence="6 7" key="1">
    <citation type="journal article" date="2012" name="J. Bacteriol.">
        <title>Draft genome sequence of the cyanide-utilizing bacterium Pseudomonas fluorescens strain NCIMB 11764.</title>
        <authorList>
            <person name="Vilo C.A."/>
            <person name="Benedik M.J."/>
            <person name="Kunz D.A."/>
            <person name="Dong Q."/>
        </authorList>
    </citation>
    <scope>NUCLEOTIDE SEQUENCE [LARGE SCALE GENOMIC DNA]</scope>
    <source>
        <strain evidence="6 7">NCIMB 11764</strain>
    </source>
</reference>
<evidence type="ECO:0000256" key="2">
    <source>
        <dbReference type="ARBA" id="ARBA00022801"/>
    </source>
</evidence>
<dbReference type="InterPro" id="IPR017853">
    <property type="entry name" value="GH"/>
</dbReference>
<dbReference type="Gene3D" id="2.60.40.1180">
    <property type="entry name" value="Golgi alpha-mannosidase II"/>
    <property type="match status" value="1"/>
</dbReference>
<dbReference type="FunFam" id="2.60.40.1180:FF:000007">
    <property type="entry name" value="Sucrose isomerase"/>
    <property type="match status" value="1"/>
</dbReference>
<protein>
    <recommendedName>
        <fullName evidence="4">Alpha,alpha-phosphotrehalase</fullName>
        <ecNumber evidence="4">3.2.1.93</ecNumber>
    </recommendedName>
</protein>
<dbReference type="NCBIfam" id="NF008183">
    <property type="entry name" value="PRK10933.1"/>
    <property type="match status" value="1"/>
</dbReference>
<keyword evidence="3 6" id="KW-0326">Glycosidase</keyword>
<dbReference type="RefSeq" id="WP_017340293.1">
    <property type="nucleotide sequence ID" value="NZ_CP010945.1"/>
</dbReference>
<dbReference type="CDD" id="cd11333">
    <property type="entry name" value="AmyAc_SI_OligoGlu_DGase"/>
    <property type="match status" value="1"/>
</dbReference>
<dbReference type="InterPro" id="IPR056300">
    <property type="entry name" value="SusG-like_C"/>
</dbReference>
<accession>A0A0K1QMI7</accession>
<dbReference type="EC" id="3.2.1.93" evidence="4"/>
<evidence type="ECO:0000259" key="5">
    <source>
        <dbReference type="SMART" id="SM00642"/>
    </source>
</evidence>
<dbReference type="Gene3D" id="3.90.400.10">
    <property type="entry name" value="Oligo-1,6-glucosidase, Domain 2"/>
    <property type="match status" value="1"/>
</dbReference>
<dbReference type="eggNOG" id="COG0366">
    <property type="taxonomic scope" value="Bacteria"/>
</dbReference>
<sequence>MQDWQRSVIYQIYPKSFHSHAGNPTGDLLGVVAKLDYLHWLGVDCLWITPFLRSPQRDNGYDISDYYAIDPSYGTMADCDLLIAEAGKRGIKLMLDIVVNHTSIEHAWFQQARSSLDNPYRDFYIWRDQPNNWESKFGGSAWEYEAQTGQYFLHLFDHTQADLNWDNPKVRAEVFKMMRFWRDKGVGGFRLDVINLISKPADFPDDDSDGRRFYTDGPNVHEYLQQMHREVFEGHDLINVGEMSSTSLEHCIRYSRPESKELSMTFNFHHLKVDYPNLQKWIRADFDFLELKRILSDWQTGMQAGGGWNALFWCNHDQPRVVSRFGHDGEHRVVSAKMLGTALHFLQGTPFVYQGEELGMTNPGFDHIDQYRDVETLNIFRLKREAGASDADNMAAIMQKSRDNGRTPMHWNGEPNAGFSAVEPWIGVPANSAQINVATQLDDPDSVLHHYRLLINLRRTEALMSDGIYRQLLPEHAHVWAYVREGNGERLLVLNNFYGAPCEVELPDGVITELMTQRLVICNYPDCPPRNRQVFLRAYESFVLHLTDH</sequence>
<dbReference type="NCBIfam" id="TIGR02403">
    <property type="entry name" value="trehalose_treC"/>
    <property type="match status" value="1"/>
</dbReference>
<dbReference type="PANTHER" id="PTHR10357">
    <property type="entry name" value="ALPHA-AMYLASE FAMILY MEMBER"/>
    <property type="match status" value="1"/>
</dbReference>
<organism evidence="6 7">
    <name type="scientific">Pseudomonas fluorescens NCIMB 11764</name>
    <dbReference type="NCBI Taxonomy" id="1221522"/>
    <lineage>
        <taxon>Bacteria</taxon>
        <taxon>Pseudomonadati</taxon>
        <taxon>Pseudomonadota</taxon>
        <taxon>Gammaproteobacteria</taxon>
        <taxon>Pseudomonadales</taxon>
        <taxon>Pseudomonadaceae</taxon>
        <taxon>Pseudomonas</taxon>
    </lineage>
</organism>
<dbReference type="GO" id="GO:0004556">
    <property type="term" value="F:alpha-amylase activity"/>
    <property type="evidence" value="ECO:0007669"/>
    <property type="project" value="TreeGrafter"/>
</dbReference>
<evidence type="ECO:0000313" key="7">
    <source>
        <dbReference type="Proteomes" id="UP000017175"/>
    </source>
</evidence>
<dbReference type="Gene3D" id="3.20.20.80">
    <property type="entry name" value="Glycosidases"/>
    <property type="match status" value="1"/>
</dbReference>
<dbReference type="PANTHER" id="PTHR10357:SF217">
    <property type="entry name" value="TREHALOSE-6-PHOSPHATE HYDROLASE"/>
    <property type="match status" value="1"/>
</dbReference>
<evidence type="ECO:0000313" key="6">
    <source>
        <dbReference type="EMBL" id="AKV06867.1"/>
    </source>
</evidence>
<dbReference type="AlphaFoldDB" id="A0A0K1QMI7"/>
<name>A0A0K1QMI7_PSEFL</name>
<evidence type="ECO:0000256" key="1">
    <source>
        <dbReference type="ARBA" id="ARBA00008061"/>
    </source>
</evidence>
<evidence type="ECO:0000256" key="3">
    <source>
        <dbReference type="ARBA" id="ARBA00023295"/>
    </source>
</evidence>
<dbReference type="FunFam" id="3.20.20.80:FF:000064">
    <property type="entry name" value="Oligo-1,6-glucosidase"/>
    <property type="match status" value="1"/>
</dbReference>
<dbReference type="InterPro" id="IPR045857">
    <property type="entry name" value="O16G_dom_2"/>
</dbReference>
<dbReference type="GO" id="GO:0005993">
    <property type="term" value="P:trehalose catabolic process"/>
    <property type="evidence" value="ECO:0007669"/>
    <property type="project" value="InterPro"/>
</dbReference>
<dbReference type="InterPro" id="IPR006047">
    <property type="entry name" value="GH13_cat_dom"/>
</dbReference>
<dbReference type="SUPFAM" id="SSF51445">
    <property type="entry name" value="(Trans)glycosidases"/>
    <property type="match status" value="1"/>
</dbReference>
<dbReference type="Pfam" id="PF23915">
    <property type="entry name" value="SusG_C"/>
    <property type="match status" value="1"/>
</dbReference>
<feature type="domain" description="Glycosyl hydrolase family 13 catalytic" evidence="5">
    <location>
        <begin position="11"/>
        <end position="406"/>
    </location>
</feature>
<evidence type="ECO:0000256" key="4">
    <source>
        <dbReference type="NCBIfam" id="TIGR02403"/>
    </source>
</evidence>
<dbReference type="EMBL" id="CP010945">
    <property type="protein sequence ID" value="AKV06867.1"/>
    <property type="molecule type" value="Genomic_DNA"/>
</dbReference>
<keyword evidence="2 6" id="KW-0378">Hydrolase</keyword>
<dbReference type="InterPro" id="IPR012769">
    <property type="entry name" value="Trehalose_TreC"/>
</dbReference>
<dbReference type="FunFam" id="3.90.400.10:FF:000002">
    <property type="entry name" value="Sucrose isomerase"/>
    <property type="match status" value="1"/>
</dbReference>
<dbReference type="GO" id="GO:0008788">
    <property type="term" value="F:alpha,alpha-phosphotrehalase activity"/>
    <property type="evidence" value="ECO:0007669"/>
    <property type="project" value="UniProtKB-UniRule"/>
</dbReference>
<dbReference type="Proteomes" id="UP000017175">
    <property type="component" value="Chromosome"/>
</dbReference>
<dbReference type="SMART" id="SM00642">
    <property type="entry name" value="Aamy"/>
    <property type="match status" value="1"/>
</dbReference>
<dbReference type="SUPFAM" id="SSF51011">
    <property type="entry name" value="Glycosyl hydrolase domain"/>
    <property type="match status" value="1"/>
</dbReference>
<comment type="similarity">
    <text evidence="1">Belongs to the glycosyl hydrolase 13 family.</text>
</comment>
<dbReference type="GO" id="GO:0005737">
    <property type="term" value="C:cytoplasm"/>
    <property type="evidence" value="ECO:0007669"/>
    <property type="project" value="UniProtKB-UniRule"/>
</dbReference>
<proteinExistence type="inferred from homology"/>
<gene>
    <name evidence="6" type="ORF">B723_10835</name>
</gene>
<dbReference type="OrthoDB" id="9805159at2"/>